<evidence type="ECO:0000259" key="2">
    <source>
        <dbReference type="Pfam" id="PF01593"/>
    </source>
</evidence>
<evidence type="ECO:0000256" key="1">
    <source>
        <dbReference type="SAM" id="SignalP"/>
    </source>
</evidence>
<dbReference type="Pfam" id="PF01593">
    <property type="entry name" value="Amino_oxidase"/>
    <property type="match status" value="1"/>
</dbReference>
<dbReference type="GeneID" id="36332431"/>
<dbReference type="EMBL" id="KZ110613">
    <property type="protein sequence ID" value="OSX56505.1"/>
    <property type="molecule type" value="Genomic_DNA"/>
</dbReference>
<dbReference type="GO" id="GO:0016491">
    <property type="term" value="F:oxidoreductase activity"/>
    <property type="evidence" value="ECO:0007669"/>
    <property type="project" value="InterPro"/>
</dbReference>
<dbReference type="InterPro" id="IPR002937">
    <property type="entry name" value="Amino_oxidase"/>
</dbReference>
<evidence type="ECO:0000313" key="4">
    <source>
        <dbReference type="Proteomes" id="UP000194127"/>
    </source>
</evidence>
<feature type="chain" id="PRO_5013072605" description="Amine oxidase domain-containing protein" evidence="1">
    <location>
        <begin position="19"/>
        <end position="507"/>
    </location>
</feature>
<organism evidence="3 4">
    <name type="scientific">Postia placenta MAD-698-R-SB12</name>
    <dbReference type="NCBI Taxonomy" id="670580"/>
    <lineage>
        <taxon>Eukaryota</taxon>
        <taxon>Fungi</taxon>
        <taxon>Dikarya</taxon>
        <taxon>Basidiomycota</taxon>
        <taxon>Agaricomycotina</taxon>
        <taxon>Agaricomycetes</taxon>
        <taxon>Polyporales</taxon>
        <taxon>Adustoporiaceae</taxon>
        <taxon>Rhodonia</taxon>
    </lineage>
</organism>
<reference evidence="3 4" key="1">
    <citation type="submission" date="2017-04" db="EMBL/GenBank/DDBJ databases">
        <title>Genome Sequence of the Model Brown-Rot Fungus Postia placenta SB12.</title>
        <authorList>
            <consortium name="DOE Joint Genome Institute"/>
            <person name="Gaskell J."/>
            <person name="Kersten P."/>
            <person name="Larrondo L.F."/>
            <person name="Canessa P."/>
            <person name="Martinez D."/>
            <person name="Hibbett D."/>
            <person name="Schmoll M."/>
            <person name="Kubicek C.P."/>
            <person name="Martinez A.T."/>
            <person name="Yadav J."/>
            <person name="Master E."/>
            <person name="Magnuson J.K."/>
            <person name="James T."/>
            <person name="Yaver D."/>
            <person name="Berka R."/>
            <person name="Labutti K."/>
            <person name="Lipzen A."/>
            <person name="Aerts A."/>
            <person name="Barry K."/>
            <person name="Henrissat B."/>
            <person name="Blanchette R."/>
            <person name="Grigoriev I."/>
            <person name="Cullen D."/>
        </authorList>
    </citation>
    <scope>NUCLEOTIDE SEQUENCE [LARGE SCALE GENOMIC DNA]</scope>
    <source>
        <strain evidence="3 4">MAD-698-R-SB12</strain>
    </source>
</reference>
<protein>
    <recommendedName>
        <fullName evidence="2">Amine oxidase domain-containing protein</fullName>
    </recommendedName>
</protein>
<feature type="signal peptide" evidence="1">
    <location>
        <begin position="1"/>
        <end position="18"/>
    </location>
</feature>
<sequence>MRWCLLALLLVDFHYVHARSVPRSALSDEDAEPAADPKILILGGGVAGVIAARTFYEQGITNFVIVEARDELGGRLQSQTIGAPGKELLVEYGANWVQGTQASEGGPENPIWSLVKKHGLNTTSSDWFGSMTTYDENGPADYLDTFDKSTDVYNELTVVAGARVEQQLVDLTARSGYSLIGSKPMTPADKACEYYAFDWEYAQSPLESSWIASSWGNNFTYDPDQGGFGDTNAMSIDQRGFKHFIQAEAADFLQPEQFILNATVTNIAYSSDRVEVTLKDGTVLTADYALCTFSLGVLQNDDVVFQPALPDWKQEAIQSMVMATYTKIFLQFPEDFWFDTQMGLYADPVRGRYPVWQNMNLTGFFPGSGVIFVTVTGEFSQRIEALPDKQVQKEVLEVLQAMFPNATIPEPTTFFFHRWHSDPLFRGSYSNWPPSFFSEHHQNLRATVDERLWFAGEATSQKYFGFLHGAYYEGLDVANNLAQCVQGNGCAFIANVTEVTNAYPYVI</sequence>
<gene>
    <name evidence="3" type="ORF">POSPLADRAFT_1159976</name>
</gene>
<dbReference type="AlphaFoldDB" id="A0A1X6MJH9"/>
<dbReference type="GO" id="GO:0006598">
    <property type="term" value="P:polyamine catabolic process"/>
    <property type="evidence" value="ECO:0007669"/>
    <property type="project" value="TreeGrafter"/>
</dbReference>
<dbReference type="STRING" id="670580.A0A1X6MJH9"/>
<dbReference type="Gene3D" id="3.90.660.10">
    <property type="match status" value="1"/>
</dbReference>
<dbReference type="InterPro" id="IPR036188">
    <property type="entry name" value="FAD/NAD-bd_sf"/>
</dbReference>
<keyword evidence="4" id="KW-1185">Reference proteome</keyword>
<dbReference type="Gene3D" id="3.50.50.60">
    <property type="entry name" value="FAD/NAD(P)-binding domain"/>
    <property type="match status" value="1"/>
</dbReference>
<dbReference type="PANTHER" id="PTHR10742:SF313">
    <property type="entry name" value="AMINE OXIDASE"/>
    <property type="match status" value="1"/>
</dbReference>
<dbReference type="OrthoDB" id="5046242at2759"/>
<accession>A0A1X6MJH9</accession>
<dbReference type="InterPro" id="IPR050281">
    <property type="entry name" value="Flavin_monoamine_oxidase"/>
</dbReference>
<dbReference type="Proteomes" id="UP000194127">
    <property type="component" value="Unassembled WGS sequence"/>
</dbReference>
<feature type="domain" description="Amine oxidase" evidence="2">
    <location>
        <begin position="46"/>
        <end position="481"/>
    </location>
</feature>
<dbReference type="PANTHER" id="PTHR10742">
    <property type="entry name" value="FLAVIN MONOAMINE OXIDASE"/>
    <property type="match status" value="1"/>
</dbReference>
<dbReference type="RefSeq" id="XP_024333299.1">
    <property type="nucleotide sequence ID" value="XM_024487482.1"/>
</dbReference>
<keyword evidence="1" id="KW-0732">Signal</keyword>
<dbReference type="SUPFAM" id="SSF54373">
    <property type="entry name" value="FAD-linked reductases, C-terminal domain"/>
    <property type="match status" value="1"/>
</dbReference>
<proteinExistence type="predicted"/>
<dbReference type="SUPFAM" id="SSF51905">
    <property type="entry name" value="FAD/NAD(P)-binding domain"/>
    <property type="match status" value="1"/>
</dbReference>
<name>A0A1X6MJH9_9APHY</name>
<evidence type="ECO:0000313" key="3">
    <source>
        <dbReference type="EMBL" id="OSX56505.1"/>
    </source>
</evidence>